<proteinExistence type="predicted"/>
<dbReference type="Gene3D" id="3.40.50.1110">
    <property type="entry name" value="SGNH hydrolase"/>
    <property type="match status" value="1"/>
</dbReference>
<accession>A0A317ZIS6</accession>
<name>A0A317ZIS6_9BACT</name>
<organism evidence="1 2">
    <name type="scientific">Coraliomargarita sinensis</name>
    <dbReference type="NCBI Taxonomy" id="2174842"/>
    <lineage>
        <taxon>Bacteria</taxon>
        <taxon>Pseudomonadati</taxon>
        <taxon>Verrucomicrobiota</taxon>
        <taxon>Opitutia</taxon>
        <taxon>Puniceicoccales</taxon>
        <taxon>Coraliomargaritaceae</taxon>
        <taxon>Coraliomargarita</taxon>
    </lineage>
</organism>
<gene>
    <name evidence="1" type="ORF">DDZ13_10260</name>
</gene>
<reference evidence="1 2" key="1">
    <citation type="submission" date="2018-05" db="EMBL/GenBank/DDBJ databases">
        <title>Coraliomargarita sinensis sp. nov., isolated from a marine solar saltern.</title>
        <authorList>
            <person name="Zhou L.Y."/>
        </authorList>
    </citation>
    <scope>NUCLEOTIDE SEQUENCE [LARGE SCALE GENOMIC DNA]</scope>
    <source>
        <strain evidence="1 2">WN38</strain>
    </source>
</reference>
<protein>
    <submittedName>
        <fullName evidence="1">Uncharacterized protein</fullName>
    </submittedName>
</protein>
<dbReference type="GO" id="GO:0016788">
    <property type="term" value="F:hydrolase activity, acting on ester bonds"/>
    <property type="evidence" value="ECO:0007669"/>
    <property type="project" value="UniProtKB-ARBA"/>
</dbReference>
<dbReference type="InParanoid" id="A0A317ZIS6"/>
<dbReference type="EMBL" id="QHJQ01000007">
    <property type="protein sequence ID" value="PXA03669.1"/>
    <property type="molecule type" value="Genomic_DNA"/>
</dbReference>
<dbReference type="InterPro" id="IPR036514">
    <property type="entry name" value="SGNH_hydro_sf"/>
</dbReference>
<comment type="caution">
    <text evidence="1">The sequence shown here is derived from an EMBL/GenBank/DDBJ whole genome shotgun (WGS) entry which is preliminary data.</text>
</comment>
<evidence type="ECO:0000313" key="1">
    <source>
        <dbReference type="EMBL" id="PXA03669.1"/>
    </source>
</evidence>
<sequence length="357" mass="40326">MLQVQAVSVYSIGNSHTGDSAILKKQGIYQLAQAMGKPFTHGWHIRCSRGLDYMWNNPNDVCVEPNAYGLFTDALTNYQWDVLMLQPFDVYTSDAIPENERELQAAIHFEEICADPPGRLFLYTTWASSGALDDDVYVPDEFTDLWTEPYAVSSEEVLRRQGFMNWYYAELKRYCDANEISLTVIPGGELIMELEQRIMKGLIPGMDAIDDVFRDYIHMDLAGRYLMAVAICSELYGVAPTDVPLVRYFTGGAGWGTPVTEAQAEELKKIVDAVMKREPFEPENIPVEFATSVEELDDLRQIKIDWSALSGYTYELKASTDLGSWDSIAGPVVGDGQNESVSVDLDSDRRFFRLSWY</sequence>
<dbReference type="AlphaFoldDB" id="A0A317ZIS6"/>
<evidence type="ECO:0000313" key="2">
    <source>
        <dbReference type="Proteomes" id="UP000247099"/>
    </source>
</evidence>
<keyword evidence="2" id="KW-1185">Reference proteome</keyword>
<dbReference type="Proteomes" id="UP000247099">
    <property type="component" value="Unassembled WGS sequence"/>
</dbReference>